<name>A0A1B7N375_9AGAM</name>
<evidence type="ECO:0000313" key="2">
    <source>
        <dbReference type="Proteomes" id="UP000092154"/>
    </source>
</evidence>
<proteinExistence type="predicted"/>
<dbReference type="AlphaFoldDB" id="A0A1B7N375"/>
<dbReference type="STRING" id="1314800.A0A1B7N375"/>
<sequence>MASLALRYIRRMAKDISNMPEPLERTSGNLDFSIMIVCATSLSQAIIFMQSFGGGCQELLLRIGAIRNVLHVVTTHWERLLTPAWNSSDSEPDIGLATRRHVLYKACRYVGYSMNYSPDPASVISQVLQHGLLGYLLRTGTSPAERVGNVRRCEDDSDLRLLNTLPRFFVFSKCCAPLGPPFKE</sequence>
<reference evidence="1 2" key="1">
    <citation type="submission" date="2016-06" db="EMBL/GenBank/DDBJ databases">
        <title>Comparative genomics of the ectomycorrhizal sister species Rhizopogon vinicolor and Rhizopogon vesiculosus (Basidiomycota: Boletales) reveals a divergence of the mating type B locus.</title>
        <authorList>
            <consortium name="DOE Joint Genome Institute"/>
            <person name="Mujic A.B."/>
            <person name="Kuo A."/>
            <person name="Tritt A."/>
            <person name="Lipzen A."/>
            <person name="Chen C."/>
            <person name="Johnson J."/>
            <person name="Sharma A."/>
            <person name="Barry K."/>
            <person name="Grigoriev I.V."/>
            <person name="Spatafora J.W."/>
        </authorList>
    </citation>
    <scope>NUCLEOTIDE SEQUENCE [LARGE SCALE GENOMIC DNA]</scope>
    <source>
        <strain evidence="1 2">AM-OR11-026</strain>
    </source>
</reference>
<dbReference type="EMBL" id="KV448254">
    <property type="protein sequence ID" value="OAX39306.1"/>
    <property type="molecule type" value="Genomic_DNA"/>
</dbReference>
<protein>
    <submittedName>
        <fullName evidence="1">Uncharacterized protein</fullName>
    </submittedName>
</protein>
<organism evidence="1 2">
    <name type="scientific">Rhizopogon vinicolor AM-OR11-026</name>
    <dbReference type="NCBI Taxonomy" id="1314800"/>
    <lineage>
        <taxon>Eukaryota</taxon>
        <taxon>Fungi</taxon>
        <taxon>Dikarya</taxon>
        <taxon>Basidiomycota</taxon>
        <taxon>Agaricomycotina</taxon>
        <taxon>Agaricomycetes</taxon>
        <taxon>Agaricomycetidae</taxon>
        <taxon>Boletales</taxon>
        <taxon>Suillineae</taxon>
        <taxon>Rhizopogonaceae</taxon>
        <taxon>Rhizopogon</taxon>
    </lineage>
</organism>
<accession>A0A1B7N375</accession>
<gene>
    <name evidence="1" type="ORF">K503DRAFT_95755</name>
</gene>
<dbReference type="Proteomes" id="UP000092154">
    <property type="component" value="Unassembled WGS sequence"/>
</dbReference>
<dbReference type="InParanoid" id="A0A1B7N375"/>
<keyword evidence="2" id="KW-1185">Reference proteome</keyword>
<evidence type="ECO:0000313" key="1">
    <source>
        <dbReference type="EMBL" id="OAX39306.1"/>
    </source>
</evidence>